<dbReference type="Pfam" id="PF02875">
    <property type="entry name" value="Mur_ligase_C"/>
    <property type="match status" value="1"/>
</dbReference>
<evidence type="ECO:0000256" key="12">
    <source>
        <dbReference type="ARBA" id="ARBA00022840"/>
    </source>
</evidence>
<dbReference type="GO" id="GO:0046656">
    <property type="term" value="P:folic acid biosynthetic process"/>
    <property type="evidence" value="ECO:0007669"/>
    <property type="project" value="UniProtKB-KW"/>
</dbReference>
<dbReference type="Gene3D" id="3.40.1190.10">
    <property type="entry name" value="Mur-like, catalytic domain"/>
    <property type="match status" value="1"/>
</dbReference>
<comment type="catalytic activity">
    <reaction evidence="18">
        <text>(6S)-5,6,7,8-tetrahydrofolyl-(gamma-L-Glu)(n) + L-glutamate + ATP = (6S)-5,6,7,8-tetrahydrofolyl-(gamma-L-Glu)(n+1) + ADP + phosphate + H(+)</text>
        <dbReference type="Rhea" id="RHEA:10580"/>
        <dbReference type="Rhea" id="RHEA-COMP:14738"/>
        <dbReference type="Rhea" id="RHEA-COMP:14740"/>
        <dbReference type="ChEBI" id="CHEBI:15378"/>
        <dbReference type="ChEBI" id="CHEBI:29985"/>
        <dbReference type="ChEBI" id="CHEBI:30616"/>
        <dbReference type="ChEBI" id="CHEBI:43474"/>
        <dbReference type="ChEBI" id="CHEBI:141005"/>
        <dbReference type="ChEBI" id="CHEBI:456216"/>
        <dbReference type="EC" id="6.3.2.17"/>
    </reaction>
</comment>
<dbReference type="NCBIfam" id="TIGR01499">
    <property type="entry name" value="folC"/>
    <property type="match status" value="1"/>
</dbReference>
<comment type="pathway">
    <text evidence="3">Cofactor biosynthesis; tetrahydrofolate biosynthesis; 7,8-dihydrofolate from 2-amino-4-hydroxy-6-hydroxymethyl-7,8-dihydropteridine diphosphate and 4-aminobenzoate: step 2/2.</text>
</comment>
<organism evidence="25 26">
    <name type="scientific">Sphingosinicella soli</name>
    <dbReference type="NCBI Taxonomy" id="333708"/>
    <lineage>
        <taxon>Bacteria</taxon>
        <taxon>Pseudomonadati</taxon>
        <taxon>Pseudomonadota</taxon>
        <taxon>Alphaproteobacteria</taxon>
        <taxon>Sphingomonadales</taxon>
        <taxon>Sphingosinicellaceae</taxon>
        <taxon>Sphingosinicella</taxon>
    </lineage>
</organism>
<evidence type="ECO:0000256" key="13">
    <source>
        <dbReference type="ARBA" id="ARBA00022842"/>
    </source>
</evidence>
<comment type="pathway">
    <text evidence="4">Cofactor biosynthesis; tetrahydrofolylpolyglutamate biosynthesis.</text>
</comment>
<comment type="function">
    <text evidence="2">Functions in two distinct reactions of the de novo folate biosynthetic pathway. Catalyzes the addition of a glutamate residue to dihydropteroate (7,8-dihydropteroate or H2Pte) to form dihydrofolate (7,8-dihydrofolate monoglutamate or H2Pte-Glu). Also catalyzes successive additions of L-glutamate to tetrahydrofolate or 10-formyltetrahydrofolate or 5,10-methylenetetrahydrofolate, leading to folylpolyglutamate derivatives.</text>
</comment>
<evidence type="ECO:0000256" key="6">
    <source>
        <dbReference type="ARBA" id="ARBA00013023"/>
    </source>
</evidence>
<keyword evidence="12 22" id="KW-0067">ATP-binding</keyword>
<evidence type="ECO:0000256" key="7">
    <source>
        <dbReference type="ARBA" id="ARBA00013025"/>
    </source>
</evidence>
<evidence type="ECO:0000259" key="24">
    <source>
        <dbReference type="Pfam" id="PF08245"/>
    </source>
</evidence>
<evidence type="ECO:0000256" key="16">
    <source>
        <dbReference type="ARBA" id="ARBA00030592"/>
    </source>
</evidence>
<keyword evidence="10" id="KW-0479">Metal-binding</keyword>
<evidence type="ECO:0000256" key="17">
    <source>
        <dbReference type="ARBA" id="ARBA00032510"/>
    </source>
</evidence>
<evidence type="ECO:0000313" key="26">
    <source>
        <dbReference type="Proteomes" id="UP000566324"/>
    </source>
</evidence>
<keyword evidence="13" id="KW-0460">Magnesium</keyword>
<dbReference type="GO" id="GO:0005524">
    <property type="term" value="F:ATP binding"/>
    <property type="evidence" value="ECO:0007669"/>
    <property type="project" value="UniProtKB-KW"/>
</dbReference>
<protein>
    <recommendedName>
        <fullName evidence="8">Dihydrofolate synthase/folylpolyglutamate synthase</fullName>
        <ecNumber evidence="6">6.3.2.12</ecNumber>
        <ecNumber evidence="7">6.3.2.17</ecNumber>
    </recommendedName>
    <alternativeName>
        <fullName evidence="17">Folylpoly-gamma-glutamate synthetase-dihydrofolate synthetase</fullName>
    </alternativeName>
    <alternativeName>
        <fullName evidence="15">Folylpolyglutamate synthetase</fullName>
    </alternativeName>
    <alternativeName>
        <fullName evidence="16">Tetrahydrofolylpolyglutamate synthase</fullName>
    </alternativeName>
</protein>
<dbReference type="FunFam" id="3.40.1190.10:FF:000011">
    <property type="entry name" value="Folylpolyglutamate synthase/dihydrofolate synthase"/>
    <property type="match status" value="1"/>
</dbReference>
<evidence type="ECO:0000256" key="5">
    <source>
        <dbReference type="ARBA" id="ARBA00008276"/>
    </source>
</evidence>
<dbReference type="Gene3D" id="3.90.190.20">
    <property type="entry name" value="Mur ligase, C-terminal domain"/>
    <property type="match status" value="1"/>
</dbReference>
<dbReference type="GO" id="GO:0004326">
    <property type="term" value="F:tetrahydrofolylpolyglutamate synthase activity"/>
    <property type="evidence" value="ECO:0007669"/>
    <property type="project" value="UniProtKB-EC"/>
</dbReference>
<evidence type="ECO:0000256" key="14">
    <source>
        <dbReference type="ARBA" id="ARBA00022909"/>
    </source>
</evidence>
<evidence type="ECO:0000256" key="1">
    <source>
        <dbReference type="ARBA" id="ARBA00001946"/>
    </source>
</evidence>
<dbReference type="GO" id="GO:0005737">
    <property type="term" value="C:cytoplasm"/>
    <property type="evidence" value="ECO:0007669"/>
    <property type="project" value="TreeGrafter"/>
</dbReference>
<comment type="catalytic activity">
    <reaction evidence="20">
        <text>(6R)-5,10-methylenetetrahydrofolyl-(gamma-L-Glu)(n) + L-glutamate + ATP = (6R)-5,10-methylenetetrahydrofolyl-(gamma-L-Glu)(n+1) + ADP + phosphate + H(+)</text>
        <dbReference type="Rhea" id="RHEA:51912"/>
        <dbReference type="Rhea" id="RHEA-COMP:13257"/>
        <dbReference type="Rhea" id="RHEA-COMP:13258"/>
        <dbReference type="ChEBI" id="CHEBI:15378"/>
        <dbReference type="ChEBI" id="CHEBI:29985"/>
        <dbReference type="ChEBI" id="CHEBI:30616"/>
        <dbReference type="ChEBI" id="CHEBI:43474"/>
        <dbReference type="ChEBI" id="CHEBI:136572"/>
        <dbReference type="ChEBI" id="CHEBI:456216"/>
        <dbReference type="EC" id="6.3.2.17"/>
    </reaction>
</comment>
<dbReference type="InterPro" id="IPR036615">
    <property type="entry name" value="Mur_ligase_C_dom_sf"/>
</dbReference>
<dbReference type="EMBL" id="JACHNZ010000002">
    <property type="protein sequence ID" value="MBB4630689.1"/>
    <property type="molecule type" value="Genomic_DNA"/>
</dbReference>
<reference evidence="25 26" key="1">
    <citation type="submission" date="2020-08" db="EMBL/GenBank/DDBJ databases">
        <title>Genomic Encyclopedia of Type Strains, Phase IV (KMG-IV): sequencing the most valuable type-strain genomes for metagenomic binning, comparative biology and taxonomic classification.</title>
        <authorList>
            <person name="Goeker M."/>
        </authorList>
    </citation>
    <scope>NUCLEOTIDE SEQUENCE [LARGE SCALE GENOMIC DNA]</scope>
    <source>
        <strain evidence="25 26">DSM 17328</strain>
    </source>
</reference>
<evidence type="ECO:0000259" key="23">
    <source>
        <dbReference type="Pfam" id="PF02875"/>
    </source>
</evidence>
<dbReference type="InterPro" id="IPR001645">
    <property type="entry name" value="Folylpolyglutamate_synth"/>
</dbReference>
<evidence type="ECO:0000313" key="25">
    <source>
        <dbReference type="EMBL" id="MBB4630689.1"/>
    </source>
</evidence>
<keyword evidence="14" id="KW-0289">Folate biosynthesis</keyword>
<keyword evidence="11 22" id="KW-0547">Nucleotide-binding</keyword>
<dbReference type="InterPro" id="IPR036565">
    <property type="entry name" value="Mur-like_cat_sf"/>
</dbReference>
<gene>
    <name evidence="25" type="ORF">GGQ98_000292</name>
</gene>
<dbReference type="InterPro" id="IPR013221">
    <property type="entry name" value="Mur_ligase_cen"/>
</dbReference>
<evidence type="ECO:0000256" key="15">
    <source>
        <dbReference type="ARBA" id="ARBA00030048"/>
    </source>
</evidence>
<dbReference type="RefSeq" id="WP_341534103.1">
    <property type="nucleotide sequence ID" value="NZ_JACHNZ010000002.1"/>
</dbReference>
<dbReference type="GO" id="GO:0008841">
    <property type="term" value="F:dihydrofolate synthase activity"/>
    <property type="evidence" value="ECO:0007669"/>
    <property type="project" value="UniProtKB-EC"/>
</dbReference>
<name>A0A7W7AYP4_9SPHN</name>
<comment type="cofactor">
    <cofactor evidence="1">
        <name>Mg(2+)</name>
        <dbReference type="ChEBI" id="CHEBI:18420"/>
    </cofactor>
</comment>
<dbReference type="Proteomes" id="UP000566324">
    <property type="component" value="Unassembled WGS sequence"/>
</dbReference>
<keyword evidence="9 22" id="KW-0436">Ligase</keyword>
<sequence>MVPVDIVLARLLALHPKRIDLSLDRMWRVLDRLNHPERRLPPVIHVAGTNGKGSTVAFLRAILEAAGFGVHVYTSPHLVRFNERIRLARPGGSVLVEDDELVDALATCERLNAGDPITFFEITTAAAFLLFARHPADVLLLEVGLGGRLDATNVVDRPIATVITSVSHDHHEFLGDTIELIAAEKAGILKRGVPAIIAPQSQQALSVIERHAERLRAPLRIGGKHWSATPDRDRMVFRDGNGVMELPAPRLFGRHQLDNAGTAIATLRCIHALRIPDTAIEQGLTSVEWPARMQRLARGRLAELAPEGAELWLDGGHNPDGGLAVANALADLDRRDARPLILIVGMLANKDCQGFLMKFAGLARAVIAVPVRQDTALPSEEIVQIARRIGIPAENCDSVGEALAAATSLGLDPAPRILITGSLYLAGEVLAANGLPCLIHPLE</sequence>
<accession>A0A7W7AYP4</accession>
<comment type="catalytic activity">
    <reaction evidence="19">
        <text>10-formyltetrahydrofolyl-(gamma-L-Glu)(n) + L-glutamate + ATP = 10-formyltetrahydrofolyl-(gamma-L-Glu)(n+1) + ADP + phosphate + H(+)</text>
        <dbReference type="Rhea" id="RHEA:51904"/>
        <dbReference type="Rhea" id="RHEA-COMP:13088"/>
        <dbReference type="Rhea" id="RHEA-COMP:14300"/>
        <dbReference type="ChEBI" id="CHEBI:15378"/>
        <dbReference type="ChEBI" id="CHEBI:29985"/>
        <dbReference type="ChEBI" id="CHEBI:30616"/>
        <dbReference type="ChEBI" id="CHEBI:43474"/>
        <dbReference type="ChEBI" id="CHEBI:134413"/>
        <dbReference type="ChEBI" id="CHEBI:456216"/>
        <dbReference type="EC" id="6.3.2.17"/>
    </reaction>
</comment>
<dbReference type="PIRSF" id="PIRSF001563">
    <property type="entry name" value="Folylpolyglu_synth"/>
    <property type="match status" value="1"/>
</dbReference>
<dbReference type="InterPro" id="IPR004101">
    <property type="entry name" value="Mur_ligase_C"/>
</dbReference>
<dbReference type="InterPro" id="IPR018109">
    <property type="entry name" value="Folylpolyglutamate_synth_CS"/>
</dbReference>
<dbReference type="GO" id="GO:0046654">
    <property type="term" value="P:tetrahydrofolate biosynthetic process"/>
    <property type="evidence" value="ECO:0007669"/>
    <property type="project" value="UniProtKB-UniPathway"/>
</dbReference>
<proteinExistence type="inferred from homology"/>
<evidence type="ECO:0000256" key="10">
    <source>
        <dbReference type="ARBA" id="ARBA00022723"/>
    </source>
</evidence>
<feature type="domain" description="Mur ligase C-terminal" evidence="23">
    <location>
        <begin position="303"/>
        <end position="422"/>
    </location>
</feature>
<dbReference type="AlphaFoldDB" id="A0A7W7AYP4"/>
<evidence type="ECO:0000256" key="9">
    <source>
        <dbReference type="ARBA" id="ARBA00022598"/>
    </source>
</evidence>
<dbReference type="EC" id="6.3.2.12" evidence="6"/>
<keyword evidence="26" id="KW-1185">Reference proteome</keyword>
<comment type="catalytic activity">
    <reaction evidence="21">
        <text>7,8-dihydropteroate + L-glutamate + ATP = 7,8-dihydrofolate + ADP + phosphate + H(+)</text>
        <dbReference type="Rhea" id="RHEA:23584"/>
        <dbReference type="ChEBI" id="CHEBI:15378"/>
        <dbReference type="ChEBI" id="CHEBI:17839"/>
        <dbReference type="ChEBI" id="CHEBI:29985"/>
        <dbReference type="ChEBI" id="CHEBI:30616"/>
        <dbReference type="ChEBI" id="CHEBI:43474"/>
        <dbReference type="ChEBI" id="CHEBI:57451"/>
        <dbReference type="ChEBI" id="CHEBI:456216"/>
        <dbReference type="EC" id="6.3.2.12"/>
    </reaction>
</comment>
<evidence type="ECO:0000256" key="11">
    <source>
        <dbReference type="ARBA" id="ARBA00022741"/>
    </source>
</evidence>
<dbReference type="UniPathway" id="UPA00077">
    <property type="reaction ID" value="UER00157"/>
</dbReference>
<evidence type="ECO:0000256" key="20">
    <source>
        <dbReference type="ARBA" id="ARBA00049035"/>
    </source>
</evidence>
<dbReference type="Pfam" id="PF08245">
    <property type="entry name" value="Mur_ligase_M"/>
    <property type="match status" value="1"/>
</dbReference>
<evidence type="ECO:0000256" key="4">
    <source>
        <dbReference type="ARBA" id="ARBA00005150"/>
    </source>
</evidence>
<comment type="caution">
    <text evidence="25">The sequence shown here is derived from an EMBL/GenBank/DDBJ whole genome shotgun (WGS) entry which is preliminary data.</text>
</comment>
<evidence type="ECO:0000256" key="19">
    <source>
        <dbReference type="ARBA" id="ARBA00047808"/>
    </source>
</evidence>
<dbReference type="SUPFAM" id="SSF53244">
    <property type="entry name" value="MurD-like peptide ligases, peptide-binding domain"/>
    <property type="match status" value="1"/>
</dbReference>
<evidence type="ECO:0000256" key="8">
    <source>
        <dbReference type="ARBA" id="ARBA00019357"/>
    </source>
</evidence>
<dbReference type="PROSITE" id="PS01012">
    <property type="entry name" value="FOLYLPOLYGLU_SYNT_2"/>
    <property type="match status" value="1"/>
</dbReference>
<dbReference type="PANTHER" id="PTHR11136">
    <property type="entry name" value="FOLYLPOLYGLUTAMATE SYNTHASE-RELATED"/>
    <property type="match status" value="1"/>
</dbReference>
<evidence type="ECO:0000256" key="22">
    <source>
        <dbReference type="PIRNR" id="PIRNR001563"/>
    </source>
</evidence>
<dbReference type="EC" id="6.3.2.17" evidence="7"/>
<comment type="similarity">
    <text evidence="5 22">Belongs to the folylpolyglutamate synthase family.</text>
</comment>
<evidence type="ECO:0000256" key="3">
    <source>
        <dbReference type="ARBA" id="ARBA00004799"/>
    </source>
</evidence>
<dbReference type="PANTHER" id="PTHR11136:SF0">
    <property type="entry name" value="DIHYDROFOLATE SYNTHETASE-RELATED"/>
    <property type="match status" value="1"/>
</dbReference>
<dbReference type="GO" id="GO:0046872">
    <property type="term" value="F:metal ion binding"/>
    <property type="evidence" value="ECO:0007669"/>
    <property type="project" value="UniProtKB-KW"/>
</dbReference>
<evidence type="ECO:0000256" key="2">
    <source>
        <dbReference type="ARBA" id="ARBA00002714"/>
    </source>
</evidence>
<evidence type="ECO:0000256" key="21">
    <source>
        <dbReference type="ARBA" id="ARBA00049161"/>
    </source>
</evidence>
<feature type="domain" description="Mur ligase central" evidence="24">
    <location>
        <begin position="46"/>
        <end position="266"/>
    </location>
</feature>
<evidence type="ECO:0000256" key="18">
    <source>
        <dbReference type="ARBA" id="ARBA00047493"/>
    </source>
</evidence>
<dbReference type="SUPFAM" id="SSF53623">
    <property type="entry name" value="MurD-like peptide ligases, catalytic domain"/>
    <property type="match status" value="1"/>
</dbReference>